<dbReference type="InterPro" id="IPR053733">
    <property type="entry name" value="Heme_Transport_Util_sf"/>
</dbReference>
<dbReference type="AlphaFoldDB" id="A0A2W5PS33"/>
<dbReference type="InterPro" id="IPR007845">
    <property type="entry name" value="HemS/ChuX_dom"/>
</dbReference>
<dbReference type="Gene3D" id="3.40.1570.10">
    <property type="entry name" value="HemS/ChuS/ChuX like domains"/>
    <property type="match status" value="2"/>
</dbReference>
<protein>
    <submittedName>
        <fullName evidence="2">Hemin-degrading factor</fullName>
    </submittedName>
</protein>
<dbReference type="GO" id="GO:0006826">
    <property type="term" value="P:iron ion transport"/>
    <property type="evidence" value="ECO:0007669"/>
    <property type="project" value="InterPro"/>
</dbReference>
<accession>A0A2W5PS33</accession>
<gene>
    <name evidence="2" type="ORF">DI556_16850</name>
</gene>
<dbReference type="EMBL" id="QFPW01000016">
    <property type="protein sequence ID" value="PZQ47517.1"/>
    <property type="molecule type" value="Genomic_DNA"/>
</dbReference>
<feature type="domain" description="Haemin-degrading HemS/ChuX" evidence="1">
    <location>
        <begin position="32"/>
        <end position="159"/>
    </location>
</feature>
<dbReference type="CDD" id="cd16831">
    <property type="entry name" value="HemS-like_C"/>
    <property type="match status" value="1"/>
</dbReference>
<evidence type="ECO:0000313" key="3">
    <source>
        <dbReference type="Proteomes" id="UP000249185"/>
    </source>
</evidence>
<evidence type="ECO:0000313" key="2">
    <source>
        <dbReference type="EMBL" id="PZQ47517.1"/>
    </source>
</evidence>
<organism evidence="2 3">
    <name type="scientific">Rhodovulum sulfidophilum</name>
    <name type="common">Rhodobacter sulfidophilus</name>
    <dbReference type="NCBI Taxonomy" id="35806"/>
    <lineage>
        <taxon>Bacteria</taxon>
        <taxon>Pseudomonadati</taxon>
        <taxon>Pseudomonadota</taxon>
        <taxon>Alphaproteobacteria</taxon>
        <taxon>Rhodobacterales</taxon>
        <taxon>Paracoccaceae</taxon>
        <taxon>Rhodovulum</taxon>
    </lineage>
</organism>
<name>A0A2W5PS33_RHOSU</name>
<evidence type="ECO:0000259" key="1">
    <source>
        <dbReference type="Pfam" id="PF05171"/>
    </source>
</evidence>
<feature type="domain" description="Haemin-degrading HemS/ChuX" evidence="1">
    <location>
        <begin position="209"/>
        <end position="338"/>
    </location>
</feature>
<comment type="caution">
    <text evidence="2">The sequence shown here is derived from an EMBL/GenBank/DDBJ whole genome shotgun (WGS) entry which is preliminary data.</text>
</comment>
<dbReference type="CDD" id="cd16830">
    <property type="entry name" value="HemS-like_N"/>
    <property type="match status" value="1"/>
</dbReference>
<sequence length="354" mass="37963">MSDTNRPTAEALRAARIEHPGTRDRDLAAEFGVSEAELVAAHLGHGAVSLAPHPDRLVPALEALGPLMALTRNESCVIEKTGPYAGYKPGANASFIAAGEIDLRFFPSHWVYAFAVERETERGTQRSIQVFDAAGDAVHKVYPRPESTLSAWAPVVDALRVEAPALQVTPRTPVEGPSGDPARAPELREAWARMTDTHQFLTMAGRLRMNRLGAYRVAAEPLTRRLAPGAIAACLEAAAGTGTPIMVFVGNRGCIEIHTGPIHRVATLGPWLNILDPGLDLHLRADHVAEVWAVDKPTRRGAALSVECFDAQGMLIAQFFGVNKAGPEALADWRRIVDAQPTLAETAEPARAAG</sequence>
<reference evidence="2 3" key="1">
    <citation type="submission" date="2017-08" db="EMBL/GenBank/DDBJ databases">
        <title>Infants hospitalized years apart are colonized by the same room-sourced microbial strains.</title>
        <authorList>
            <person name="Brooks B."/>
            <person name="Olm M.R."/>
            <person name="Firek B.A."/>
            <person name="Baker R."/>
            <person name="Thomas B.C."/>
            <person name="Morowitz M.J."/>
            <person name="Banfield J.F."/>
        </authorList>
    </citation>
    <scope>NUCLEOTIDE SEQUENCE [LARGE SCALE GENOMIC DNA]</scope>
    <source>
        <strain evidence="2">S2_005_002_R2_34</strain>
    </source>
</reference>
<dbReference type="Pfam" id="PF05171">
    <property type="entry name" value="HemS"/>
    <property type="match status" value="2"/>
</dbReference>
<dbReference type="SUPFAM" id="SSF144064">
    <property type="entry name" value="Heme iron utilization protein-like"/>
    <property type="match status" value="1"/>
</dbReference>
<dbReference type="Proteomes" id="UP000249185">
    <property type="component" value="Unassembled WGS sequence"/>
</dbReference>
<proteinExistence type="predicted"/>